<dbReference type="STRING" id="1104324.P186_1797"/>
<dbReference type="OrthoDB" id="25619at2157"/>
<feature type="transmembrane region" description="Helical" evidence="1">
    <location>
        <begin position="223"/>
        <end position="245"/>
    </location>
</feature>
<keyword evidence="1" id="KW-0812">Transmembrane</keyword>
<dbReference type="Proteomes" id="UP000005867">
    <property type="component" value="Chromosome"/>
</dbReference>
<feature type="transmembrane region" description="Helical" evidence="1">
    <location>
        <begin position="121"/>
        <end position="141"/>
    </location>
</feature>
<dbReference type="GeneID" id="11596294"/>
<feature type="transmembrane region" description="Helical" evidence="1">
    <location>
        <begin position="153"/>
        <end position="175"/>
    </location>
</feature>
<dbReference type="BioCyc" id="PSP1104324:GJSN-1761-MONOMER"/>
<organism evidence="2 3">
    <name type="scientific">Pyrobaculum ferrireducens</name>
    <dbReference type="NCBI Taxonomy" id="1104324"/>
    <lineage>
        <taxon>Archaea</taxon>
        <taxon>Thermoproteota</taxon>
        <taxon>Thermoprotei</taxon>
        <taxon>Thermoproteales</taxon>
        <taxon>Thermoproteaceae</taxon>
        <taxon>Pyrobaculum</taxon>
    </lineage>
</organism>
<accession>G7VH34</accession>
<keyword evidence="1" id="KW-0472">Membrane</keyword>
<dbReference type="HOGENOM" id="CLU_920160_0_0_2"/>
<proteinExistence type="predicted"/>
<sequence length="294" mass="33437">MHKPEIIQQGGYTYVESPVDWFAIDVLAVITVIWIIATLWYKGVRQFNLMRYPQMQMMIPYAKWETGLLSNKPPMGAGRVISAFFKTIFVDVLAMNILKCEYGRSEKEVVRTRGAKRAAKLLMVWGFVFAAISTTLAYLTFPHNYIVLDFTHPARAIGMLGGVFMVVGALIWLSVRYKEANYRGIWDLIGADYLPLMVLLLGLSGFVLQAAILAWAIAGDAAYPFLVFATHFHAIPVALFFWAFFWTKADHIIYRIFWRIYEYADKDLAGANTRLPPTTLKPLNKTGKEIQPGY</sequence>
<evidence type="ECO:0000313" key="3">
    <source>
        <dbReference type="Proteomes" id="UP000005867"/>
    </source>
</evidence>
<dbReference type="eggNOG" id="arCOG05627">
    <property type="taxonomic scope" value="Archaea"/>
</dbReference>
<dbReference type="EMBL" id="CP003098">
    <property type="protein sequence ID" value="AET33205.1"/>
    <property type="molecule type" value="Genomic_DNA"/>
</dbReference>
<dbReference type="AlphaFoldDB" id="G7VH34"/>
<feature type="transmembrane region" description="Helical" evidence="1">
    <location>
        <begin position="21"/>
        <end position="41"/>
    </location>
</feature>
<name>G7VH34_9CREN</name>
<keyword evidence="3" id="KW-1185">Reference proteome</keyword>
<reference evidence="2 3" key="1">
    <citation type="journal article" date="2012" name="J. Bacteriol.">
        <title>Complete genome sequence of strain 1860, a crenarchaeon of the genus pyrobaculum able to grow with various electron acceptors.</title>
        <authorList>
            <person name="Mardanov A.V."/>
            <person name="Gumerov V.M."/>
            <person name="Slobodkina G.B."/>
            <person name="Beletsky A.V."/>
            <person name="Bonch-Osmolovskaya E.A."/>
            <person name="Ravin N.V."/>
            <person name="Skryabin K.G."/>
        </authorList>
    </citation>
    <scope>NUCLEOTIDE SEQUENCE [LARGE SCALE GENOMIC DNA]</scope>
    <source>
        <strain evidence="2 3">1860</strain>
    </source>
</reference>
<protein>
    <submittedName>
        <fullName evidence="2">Uncharacterized protein</fullName>
    </submittedName>
</protein>
<keyword evidence="1" id="KW-1133">Transmembrane helix</keyword>
<evidence type="ECO:0000313" key="2">
    <source>
        <dbReference type="EMBL" id="AET33205.1"/>
    </source>
</evidence>
<feature type="transmembrane region" description="Helical" evidence="1">
    <location>
        <begin position="196"/>
        <end position="217"/>
    </location>
</feature>
<gene>
    <name evidence="2" type="ORF">P186_1797</name>
</gene>
<dbReference type="RefSeq" id="WP_014289030.1">
    <property type="nucleotide sequence ID" value="NC_016645.1"/>
</dbReference>
<dbReference type="KEGG" id="pyr:P186_1797"/>
<evidence type="ECO:0000256" key="1">
    <source>
        <dbReference type="SAM" id="Phobius"/>
    </source>
</evidence>